<organism evidence="2 3">
    <name type="scientific">Deinococcus radiotolerans</name>
    <dbReference type="NCBI Taxonomy" id="1309407"/>
    <lineage>
        <taxon>Bacteria</taxon>
        <taxon>Thermotogati</taxon>
        <taxon>Deinococcota</taxon>
        <taxon>Deinococci</taxon>
        <taxon>Deinococcales</taxon>
        <taxon>Deinococcaceae</taxon>
        <taxon>Deinococcus</taxon>
    </lineage>
</organism>
<dbReference type="Pfam" id="PF00990">
    <property type="entry name" value="GGDEF"/>
    <property type="match status" value="1"/>
</dbReference>
<gene>
    <name evidence="2" type="ORF">GCM10010844_30990</name>
</gene>
<evidence type="ECO:0000313" key="3">
    <source>
        <dbReference type="Proteomes" id="UP000604341"/>
    </source>
</evidence>
<evidence type="ECO:0000313" key="2">
    <source>
        <dbReference type="EMBL" id="GGL10097.1"/>
    </source>
</evidence>
<dbReference type="SUPFAM" id="SSF55073">
    <property type="entry name" value="Nucleotide cyclase"/>
    <property type="match status" value="1"/>
</dbReference>
<dbReference type="EMBL" id="BMPE01000011">
    <property type="protein sequence ID" value="GGL10097.1"/>
    <property type="molecule type" value="Genomic_DNA"/>
</dbReference>
<comment type="caution">
    <text evidence="2">The sequence shown here is derived from an EMBL/GenBank/DDBJ whole genome shotgun (WGS) entry which is preliminary data.</text>
</comment>
<dbReference type="InterPro" id="IPR000160">
    <property type="entry name" value="GGDEF_dom"/>
</dbReference>
<accession>A0ABQ2FM93</accession>
<dbReference type="Proteomes" id="UP000604341">
    <property type="component" value="Unassembled WGS sequence"/>
</dbReference>
<protein>
    <recommendedName>
        <fullName evidence="1">GGDEF domain-containing protein</fullName>
    </recommendedName>
</protein>
<dbReference type="PROSITE" id="PS50887">
    <property type="entry name" value="GGDEF"/>
    <property type="match status" value="1"/>
</dbReference>
<proteinExistence type="predicted"/>
<dbReference type="RefSeq" id="WP_189069895.1">
    <property type="nucleotide sequence ID" value="NZ_BMPE01000011.1"/>
</dbReference>
<feature type="domain" description="GGDEF" evidence="1">
    <location>
        <begin position="115"/>
        <end position="246"/>
    </location>
</feature>
<sequence length="258" mass="28399">MTHFHLEDDLFHLLPLPALRWPAHAPTLAQPNHAFSRTFHASALPEPARSWPDGVHQTRLLTLTGARRVCRLNLSSLPNGDRILLIEDVHQYHLDPVTHLPDRTALLLDAAQTHGVTTLAALRLPPLHDQRRHLGNAPVDQALRLIARDLWDAARPWQASVYRTGTHEFTLLSPRPLTAEHLAPALRRAAQHLGALGRHPDVRTGLADAPHDGTTLADLLRAAQERAGHHAARRTPGGLARLLHPAAPSHPPHSVLAL</sequence>
<dbReference type="InterPro" id="IPR029787">
    <property type="entry name" value="Nucleotide_cyclase"/>
</dbReference>
<dbReference type="SMART" id="SM00267">
    <property type="entry name" value="GGDEF"/>
    <property type="match status" value="1"/>
</dbReference>
<name>A0ABQ2FM93_9DEIO</name>
<keyword evidence="3" id="KW-1185">Reference proteome</keyword>
<evidence type="ECO:0000259" key="1">
    <source>
        <dbReference type="PROSITE" id="PS50887"/>
    </source>
</evidence>
<dbReference type="Gene3D" id="3.30.70.270">
    <property type="match status" value="1"/>
</dbReference>
<dbReference type="InterPro" id="IPR043128">
    <property type="entry name" value="Rev_trsase/Diguanyl_cyclase"/>
</dbReference>
<reference evidence="3" key="1">
    <citation type="journal article" date="2019" name="Int. J. Syst. Evol. Microbiol.">
        <title>The Global Catalogue of Microorganisms (GCM) 10K type strain sequencing project: providing services to taxonomists for standard genome sequencing and annotation.</title>
        <authorList>
            <consortium name="The Broad Institute Genomics Platform"/>
            <consortium name="The Broad Institute Genome Sequencing Center for Infectious Disease"/>
            <person name="Wu L."/>
            <person name="Ma J."/>
        </authorList>
    </citation>
    <scope>NUCLEOTIDE SEQUENCE [LARGE SCALE GENOMIC DNA]</scope>
    <source>
        <strain evidence="3">JCM 19173</strain>
    </source>
</reference>